<reference evidence="2 3" key="1">
    <citation type="journal article" date="2013" name="Curr. Biol.">
        <title>The Genome of the Foraminiferan Reticulomyxa filosa.</title>
        <authorList>
            <person name="Glockner G."/>
            <person name="Hulsmann N."/>
            <person name="Schleicher M."/>
            <person name="Noegel A.A."/>
            <person name="Eichinger L."/>
            <person name="Gallinger C."/>
            <person name="Pawlowski J."/>
            <person name="Sierra R."/>
            <person name="Euteneuer U."/>
            <person name="Pillet L."/>
            <person name="Moustafa A."/>
            <person name="Platzer M."/>
            <person name="Groth M."/>
            <person name="Szafranski K."/>
            <person name="Schliwa M."/>
        </authorList>
    </citation>
    <scope>NUCLEOTIDE SEQUENCE [LARGE SCALE GENOMIC DNA]</scope>
</reference>
<dbReference type="AlphaFoldDB" id="X6NFI4"/>
<protein>
    <submittedName>
        <fullName evidence="2">Uncharacterized protein</fullName>
    </submittedName>
</protein>
<sequence length="259" mass="30651">ITLDKMHRIKRRYSFIKMIPIRERIIEEVFGRELGAIIDKTDTTKKIQTLGLCFVFIFCFDENILQIFEIHKNICGTYHSFLPHIVLETSVALTQLVVQYEYGILNLENKPKFLMFYHLMKESYIHLLKILLYSLVMISYHFQQLKKLSYACMLIIENIRKCLLCSISAILATNLLLFQWNQIINISQSTKCFTQDEKDEMQIIIIQNEKTRLISIRTIYCYKHHGKKLITVSKSKVIYAKKTCVMARIGFYKILIKMK</sequence>
<keyword evidence="1" id="KW-0812">Transmembrane</keyword>
<accession>X6NFI4</accession>
<gene>
    <name evidence="2" type="ORF">RFI_12065</name>
</gene>
<evidence type="ECO:0000313" key="2">
    <source>
        <dbReference type="EMBL" id="ETO25080.1"/>
    </source>
</evidence>
<feature type="non-terminal residue" evidence="2">
    <location>
        <position position="1"/>
    </location>
</feature>
<feature type="transmembrane region" description="Helical" evidence="1">
    <location>
        <begin position="162"/>
        <end position="180"/>
    </location>
</feature>
<proteinExistence type="predicted"/>
<evidence type="ECO:0000313" key="3">
    <source>
        <dbReference type="Proteomes" id="UP000023152"/>
    </source>
</evidence>
<dbReference type="EMBL" id="ASPP01008754">
    <property type="protein sequence ID" value="ETO25080.1"/>
    <property type="molecule type" value="Genomic_DNA"/>
</dbReference>
<comment type="caution">
    <text evidence="2">The sequence shown here is derived from an EMBL/GenBank/DDBJ whole genome shotgun (WGS) entry which is preliminary data.</text>
</comment>
<name>X6NFI4_RETFI</name>
<keyword evidence="1" id="KW-1133">Transmembrane helix</keyword>
<keyword evidence="3" id="KW-1185">Reference proteome</keyword>
<organism evidence="2 3">
    <name type="scientific">Reticulomyxa filosa</name>
    <dbReference type="NCBI Taxonomy" id="46433"/>
    <lineage>
        <taxon>Eukaryota</taxon>
        <taxon>Sar</taxon>
        <taxon>Rhizaria</taxon>
        <taxon>Retaria</taxon>
        <taxon>Foraminifera</taxon>
        <taxon>Monothalamids</taxon>
        <taxon>Reticulomyxidae</taxon>
        <taxon>Reticulomyxa</taxon>
    </lineage>
</organism>
<feature type="transmembrane region" description="Helical" evidence="1">
    <location>
        <begin position="124"/>
        <end position="142"/>
    </location>
</feature>
<dbReference type="Proteomes" id="UP000023152">
    <property type="component" value="Unassembled WGS sequence"/>
</dbReference>
<evidence type="ECO:0000256" key="1">
    <source>
        <dbReference type="SAM" id="Phobius"/>
    </source>
</evidence>
<keyword evidence="1" id="KW-0472">Membrane</keyword>